<proteinExistence type="predicted"/>
<protein>
    <submittedName>
        <fullName evidence="1">Uncharacterized protein</fullName>
    </submittedName>
</protein>
<accession>A0ACB8TJ41</accession>
<reference evidence="1" key="2">
    <citation type="journal article" date="2022" name="New Phytol.">
        <title>Evolutionary transition to the ectomycorrhizal habit in the genomes of a hyperdiverse lineage of mushroom-forming fungi.</title>
        <authorList>
            <person name="Looney B."/>
            <person name="Miyauchi S."/>
            <person name="Morin E."/>
            <person name="Drula E."/>
            <person name="Courty P.E."/>
            <person name="Kohler A."/>
            <person name="Kuo A."/>
            <person name="LaButti K."/>
            <person name="Pangilinan J."/>
            <person name="Lipzen A."/>
            <person name="Riley R."/>
            <person name="Andreopoulos W."/>
            <person name="He G."/>
            <person name="Johnson J."/>
            <person name="Nolan M."/>
            <person name="Tritt A."/>
            <person name="Barry K.W."/>
            <person name="Grigoriev I.V."/>
            <person name="Nagy L.G."/>
            <person name="Hibbett D."/>
            <person name="Henrissat B."/>
            <person name="Matheny P.B."/>
            <person name="Labbe J."/>
            <person name="Martin F.M."/>
        </authorList>
    </citation>
    <scope>NUCLEOTIDE SEQUENCE</scope>
    <source>
        <strain evidence="1">HHB10654</strain>
    </source>
</reference>
<dbReference type="Proteomes" id="UP000814140">
    <property type="component" value="Unassembled WGS sequence"/>
</dbReference>
<evidence type="ECO:0000313" key="2">
    <source>
        <dbReference type="Proteomes" id="UP000814140"/>
    </source>
</evidence>
<reference evidence="1" key="1">
    <citation type="submission" date="2021-03" db="EMBL/GenBank/DDBJ databases">
        <authorList>
            <consortium name="DOE Joint Genome Institute"/>
            <person name="Ahrendt S."/>
            <person name="Looney B.P."/>
            <person name="Miyauchi S."/>
            <person name="Morin E."/>
            <person name="Drula E."/>
            <person name="Courty P.E."/>
            <person name="Chicoki N."/>
            <person name="Fauchery L."/>
            <person name="Kohler A."/>
            <person name="Kuo A."/>
            <person name="Labutti K."/>
            <person name="Pangilinan J."/>
            <person name="Lipzen A."/>
            <person name="Riley R."/>
            <person name="Andreopoulos W."/>
            <person name="He G."/>
            <person name="Johnson J."/>
            <person name="Barry K.W."/>
            <person name="Grigoriev I.V."/>
            <person name="Nagy L."/>
            <person name="Hibbett D."/>
            <person name="Henrissat B."/>
            <person name="Matheny P.B."/>
            <person name="Labbe J."/>
            <person name="Martin F."/>
        </authorList>
    </citation>
    <scope>NUCLEOTIDE SEQUENCE</scope>
    <source>
        <strain evidence="1">HHB10654</strain>
    </source>
</reference>
<gene>
    <name evidence="1" type="ORF">BV25DRAFT_1818823</name>
</gene>
<dbReference type="EMBL" id="MU277188">
    <property type="protein sequence ID" value="KAI0068415.1"/>
    <property type="molecule type" value="Genomic_DNA"/>
</dbReference>
<keyword evidence="2" id="KW-1185">Reference proteome</keyword>
<comment type="caution">
    <text evidence="1">The sequence shown here is derived from an EMBL/GenBank/DDBJ whole genome shotgun (WGS) entry which is preliminary data.</text>
</comment>
<evidence type="ECO:0000313" key="1">
    <source>
        <dbReference type="EMBL" id="KAI0068415.1"/>
    </source>
</evidence>
<name>A0ACB8TJ41_9AGAM</name>
<organism evidence="1 2">
    <name type="scientific">Artomyces pyxidatus</name>
    <dbReference type="NCBI Taxonomy" id="48021"/>
    <lineage>
        <taxon>Eukaryota</taxon>
        <taxon>Fungi</taxon>
        <taxon>Dikarya</taxon>
        <taxon>Basidiomycota</taxon>
        <taxon>Agaricomycotina</taxon>
        <taxon>Agaricomycetes</taxon>
        <taxon>Russulales</taxon>
        <taxon>Auriscalpiaceae</taxon>
        <taxon>Artomyces</taxon>
    </lineage>
</organism>
<sequence length="661" mass="70992">MPSPPPPPQRASSMRVVSRASGSRTRLQSTGSMIVHSDSEDEADGSETQPETLPQPAVESGPATRTRKAKEGQLRLGVGRPIAAGGSGARAVTKSVSTAKGRRGKSSRSLKPVEDTILEEEPQTSSRLPSPPIAGPSKPSRHPPQPAADAKRRSSPPVNVGYSRDEIQAVMQAQMLPLQEMVLALQTEMHEQSIAHTAEVNALTQRLNDTTADVQACRQQSATIELLSATVTQLQAELGRLRRSRSLDPPREPMSMSTPVSIPTTPPHHESSFPAPDSRHIGPPGHLEVNRRSRSGRPSPAFEYPPPPARSPSKHQRPDGSTTLGKRQRSTDSSHATGIVEAGREVDMSDDELRKVVLRPSRKRAKTEAEGVDELEQSQTLLSPIAGPSTSRLDDQTQVEEEMANEEASEDTRTGRPSRFDVFAGPEELSPSAEAVLDGDDDIFTDRDFDFFDSAAHLHGSGSGPKTSSAHASENQPFTFTFPGVSHHPITSTPAASGTISTTPDSPIVNNFPYPEPPHSPSPAPVPRATQMQRLERVGGRLDRHDAFRPFAGPSESRNPSGSSTAGTHESGINPTTLLRTPPTLSSILDLDHEGEGMRRKPSSNDIGTGLGMTTMPMRVDETPAGPVKRTMYGTELDNDTRFGDFGVEGVATGFWPGGKY</sequence>